<proteinExistence type="predicted"/>
<evidence type="ECO:0000256" key="1">
    <source>
        <dbReference type="SAM" id="MobiDB-lite"/>
    </source>
</evidence>
<dbReference type="RefSeq" id="WP_167813081.1">
    <property type="nucleotide sequence ID" value="NZ_CP042301.2"/>
</dbReference>
<name>A0A6H0DX84_9HYPH</name>
<reference evidence="2" key="1">
    <citation type="submission" date="2020-04" db="EMBL/GenBank/DDBJ databases">
        <title>Nitratireductor sp. nov. isolated from mangrove soil.</title>
        <authorList>
            <person name="Ye Y."/>
        </authorList>
    </citation>
    <scope>NUCLEOTIDE SEQUENCE</scope>
    <source>
        <strain evidence="2">SY7</strain>
    </source>
</reference>
<dbReference type="AlphaFoldDB" id="A0A6H0DX84"/>
<dbReference type="Proteomes" id="UP000321389">
    <property type="component" value="Chromosome"/>
</dbReference>
<gene>
    <name evidence="2" type="ORF">FQ775_24125</name>
</gene>
<keyword evidence="3" id="KW-1185">Reference proteome</keyword>
<protein>
    <submittedName>
        <fullName evidence="2">Uncharacterized protein</fullName>
    </submittedName>
</protein>
<dbReference type="KEGG" id="niy:FQ775_24125"/>
<accession>A0A6H0DX84</accession>
<dbReference type="EMBL" id="CP042301">
    <property type="protein sequence ID" value="QIS94680.1"/>
    <property type="molecule type" value="Genomic_DNA"/>
</dbReference>
<feature type="region of interest" description="Disordered" evidence="1">
    <location>
        <begin position="1"/>
        <end position="50"/>
    </location>
</feature>
<evidence type="ECO:0000313" key="3">
    <source>
        <dbReference type="Proteomes" id="UP000321389"/>
    </source>
</evidence>
<feature type="compositionally biased region" description="Basic and acidic residues" evidence="1">
    <location>
        <begin position="36"/>
        <end position="50"/>
    </location>
</feature>
<organism evidence="2 3">
    <name type="scientific">Nitratireductor mangrovi</name>
    <dbReference type="NCBI Taxonomy" id="2599600"/>
    <lineage>
        <taxon>Bacteria</taxon>
        <taxon>Pseudomonadati</taxon>
        <taxon>Pseudomonadota</taxon>
        <taxon>Alphaproteobacteria</taxon>
        <taxon>Hyphomicrobiales</taxon>
        <taxon>Phyllobacteriaceae</taxon>
        <taxon>Nitratireductor</taxon>
    </lineage>
</organism>
<feature type="compositionally biased region" description="Basic and acidic residues" evidence="1">
    <location>
        <begin position="1"/>
        <end position="28"/>
    </location>
</feature>
<sequence>MTGDEKPYDHDHDSQGETVPREESDKESSSPFNGTRHAEHPRDPFRDLFGDNRFKFEF</sequence>
<evidence type="ECO:0000313" key="2">
    <source>
        <dbReference type="EMBL" id="QIS94680.1"/>
    </source>
</evidence>